<feature type="compositionally biased region" description="Acidic residues" evidence="4">
    <location>
        <begin position="1"/>
        <end position="12"/>
    </location>
</feature>
<keyword evidence="3" id="KW-0862">Zinc</keyword>
<feature type="domain" description="ZF-HD dimerization-type" evidence="5">
    <location>
        <begin position="52"/>
        <end position="101"/>
    </location>
</feature>
<dbReference type="PANTHER" id="PTHR31948:SF140">
    <property type="entry name" value="ZINC-FINGER HOMEODOMAIN PROTEIN 2"/>
    <property type="match status" value="1"/>
</dbReference>
<feature type="region of interest" description="Disordered" evidence="4">
    <location>
        <begin position="119"/>
        <end position="171"/>
    </location>
</feature>
<dbReference type="GO" id="GO:0008270">
    <property type="term" value="F:zinc ion binding"/>
    <property type="evidence" value="ECO:0007669"/>
    <property type="project" value="UniProtKB-KW"/>
</dbReference>
<evidence type="ECO:0000313" key="6">
    <source>
        <dbReference type="EMBL" id="KAL0342961.1"/>
    </source>
</evidence>
<dbReference type="GO" id="GO:0050793">
    <property type="term" value="P:regulation of developmental process"/>
    <property type="evidence" value="ECO:0007669"/>
    <property type="project" value="TreeGrafter"/>
</dbReference>
<evidence type="ECO:0000256" key="4">
    <source>
        <dbReference type="SAM" id="MobiDB-lite"/>
    </source>
</evidence>
<organism evidence="6">
    <name type="scientific">Sesamum angustifolium</name>
    <dbReference type="NCBI Taxonomy" id="2727405"/>
    <lineage>
        <taxon>Eukaryota</taxon>
        <taxon>Viridiplantae</taxon>
        <taxon>Streptophyta</taxon>
        <taxon>Embryophyta</taxon>
        <taxon>Tracheophyta</taxon>
        <taxon>Spermatophyta</taxon>
        <taxon>Magnoliopsida</taxon>
        <taxon>eudicotyledons</taxon>
        <taxon>Gunneridae</taxon>
        <taxon>Pentapetalae</taxon>
        <taxon>asterids</taxon>
        <taxon>lamiids</taxon>
        <taxon>Lamiales</taxon>
        <taxon>Pedaliaceae</taxon>
        <taxon>Sesamum</taxon>
    </lineage>
</organism>
<feature type="compositionally biased region" description="Basic residues" evidence="4">
    <location>
        <begin position="158"/>
        <end position="171"/>
    </location>
</feature>
<accession>A0AAW2NI35</accession>
<dbReference type="InterPro" id="IPR006456">
    <property type="entry name" value="ZF_HD_homeobox_Cys/His_dimer"/>
</dbReference>
<dbReference type="NCBIfam" id="TIGR01566">
    <property type="entry name" value="ZF_HD_prot_N"/>
    <property type="match status" value="1"/>
</dbReference>
<feature type="region of interest" description="Disordered" evidence="4">
    <location>
        <begin position="1"/>
        <end position="51"/>
    </location>
</feature>
<gene>
    <name evidence="6" type="ORF">Sangu_1183500</name>
</gene>
<dbReference type="EMBL" id="JACGWK010000007">
    <property type="protein sequence ID" value="KAL0342961.1"/>
    <property type="molecule type" value="Genomic_DNA"/>
</dbReference>
<dbReference type="AlphaFoldDB" id="A0AAW2NI35"/>
<keyword evidence="1" id="KW-0479">Metal-binding</keyword>
<feature type="compositionally biased region" description="Low complexity" evidence="4">
    <location>
        <begin position="142"/>
        <end position="155"/>
    </location>
</feature>
<proteinExistence type="predicted"/>
<protein>
    <submittedName>
        <fullName evidence="6">Zinc-finger homeodomain protein 1</fullName>
    </submittedName>
</protein>
<evidence type="ECO:0000259" key="5">
    <source>
        <dbReference type="PROSITE" id="PS51523"/>
    </source>
</evidence>
<dbReference type="GO" id="GO:0000976">
    <property type="term" value="F:transcription cis-regulatory region binding"/>
    <property type="evidence" value="ECO:0007669"/>
    <property type="project" value="TreeGrafter"/>
</dbReference>
<reference evidence="6" key="1">
    <citation type="submission" date="2020-06" db="EMBL/GenBank/DDBJ databases">
        <authorList>
            <person name="Li T."/>
            <person name="Hu X."/>
            <person name="Zhang T."/>
            <person name="Song X."/>
            <person name="Zhang H."/>
            <person name="Dai N."/>
            <person name="Sheng W."/>
            <person name="Hou X."/>
            <person name="Wei L."/>
        </authorList>
    </citation>
    <scope>NUCLEOTIDE SEQUENCE</scope>
    <source>
        <strain evidence="6">G01</strain>
        <tissue evidence="6">Leaf</tissue>
    </source>
</reference>
<dbReference type="GO" id="GO:0005634">
    <property type="term" value="C:nucleus"/>
    <property type="evidence" value="ECO:0007669"/>
    <property type="project" value="TreeGrafter"/>
</dbReference>
<keyword evidence="6" id="KW-0238">DNA-binding</keyword>
<reference evidence="6" key="2">
    <citation type="journal article" date="2024" name="Plant">
        <title>Genomic evolution and insights into agronomic trait innovations of Sesamum species.</title>
        <authorList>
            <person name="Miao H."/>
            <person name="Wang L."/>
            <person name="Qu L."/>
            <person name="Liu H."/>
            <person name="Sun Y."/>
            <person name="Le M."/>
            <person name="Wang Q."/>
            <person name="Wei S."/>
            <person name="Zheng Y."/>
            <person name="Lin W."/>
            <person name="Duan Y."/>
            <person name="Cao H."/>
            <person name="Xiong S."/>
            <person name="Wang X."/>
            <person name="Wei L."/>
            <person name="Li C."/>
            <person name="Ma Q."/>
            <person name="Ju M."/>
            <person name="Zhao R."/>
            <person name="Li G."/>
            <person name="Mu C."/>
            <person name="Tian Q."/>
            <person name="Mei H."/>
            <person name="Zhang T."/>
            <person name="Gao T."/>
            <person name="Zhang H."/>
        </authorList>
    </citation>
    <scope>NUCLEOTIDE SEQUENCE</scope>
    <source>
        <strain evidence="6">G01</strain>
    </source>
</reference>
<dbReference type="PROSITE" id="PS51523">
    <property type="entry name" value="ZF_HD_DIMER"/>
    <property type="match status" value="1"/>
</dbReference>
<sequence length="171" mass="18535">MEYEDQEEEQEGEVGLGPSYDDSLGNSNSGRDPNKMPSPVEGAPPPLRKPRYKECLKNHAVGIGGHAVDGCGEFMPAGEEGTLESLRCAACNCHRNFHRRENEGGGGGFVFHQRAPAAAALGPPPTRAFRVPQPQWVPPRGSAPAAAEGGAAGSAVQLRRRRRRRREWVER</sequence>
<evidence type="ECO:0000256" key="3">
    <source>
        <dbReference type="ARBA" id="ARBA00022833"/>
    </source>
</evidence>
<evidence type="ECO:0000256" key="2">
    <source>
        <dbReference type="ARBA" id="ARBA00022771"/>
    </source>
</evidence>
<dbReference type="Pfam" id="PF04770">
    <property type="entry name" value="ZF-HD_dimer"/>
    <property type="match status" value="1"/>
</dbReference>
<dbReference type="GO" id="GO:0003700">
    <property type="term" value="F:DNA-binding transcription factor activity"/>
    <property type="evidence" value="ECO:0007669"/>
    <property type="project" value="TreeGrafter"/>
</dbReference>
<keyword evidence="6" id="KW-0371">Homeobox</keyword>
<dbReference type="PANTHER" id="PTHR31948">
    <property type="entry name" value="ZINC-FINGER HOMEODOMAIN PROTEIN 2"/>
    <property type="match status" value="1"/>
</dbReference>
<comment type="caution">
    <text evidence="6">The sequence shown here is derived from an EMBL/GenBank/DDBJ whole genome shotgun (WGS) entry which is preliminary data.</text>
</comment>
<evidence type="ECO:0000256" key="1">
    <source>
        <dbReference type="ARBA" id="ARBA00022723"/>
    </source>
</evidence>
<name>A0AAW2NI35_9LAMI</name>
<keyword evidence="2 6" id="KW-0863">Zinc-finger</keyword>